<dbReference type="Proteomes" id="UP000189114">
    <property type="component" value="Unassembled WGS sequence"/>
</dbReference>
<evidence type="ECO:0000256" key="18">
    <source>
        <dbReference type="ARBA" id="ARBA00030024"/>
    </source>
</evidence>
<keyword evidence="11" id="KW-0479">Metal-binding</keyword>
<dbReference type="InterPro" id="IPR017927">
    <property type="entry name" value="FAD-bd_FR_type"/>
</dbReference>
<evidence type="ECO:0000256" key="11">
    <source>
        <dbReference type="ARBA" id="ARBA00022723"/>
    </source>
</evidence>
<dbReference type="GO" id="GO:0005344">
    <property type="term" value="F:oxygen carrier activity"/>
    <property type="evidence" value="ECO:0007669"/>
    <property type="project" value="UniProtKB-KW"/>
</dbReference>
<evidence type="ECO:0000256" key="8">
    <source>
        <dbReference type="ARBA" id="ARBA00022617"/>
    </source>
</evidence>
<name>A0A1V3KK05_9PAST</name>
<dbReference type="PROSITE" id="PS51384">
    <property type="entry name" value="FAD_FR"/>
    <property type="match status" value="1"/>
</dbReference>
<dbReference type="SUPFAM" id="SSF46458">
    <property type="entry name" value="Globin-like"/>
    <property type="match status" value="1"/>
</dbReference>
<accession>A0A1V3KK05</accession>
<comment type="catalytic activity">
    <reaction evidence="21">
        <text>2 nitric oxide + NADH + 2 O2 = 2 nitrate + NAD(+) + H(+)</text>
        <dbReference type="Rhea" id="RHEA:19469"/>
        <dbReference type="ChEBI" id="CHEBI:15378"/>
        <dbReference type="ChEBI" id="CHEBI:15379"/>
        <dbReference type="ChEBI" id="CHEBI:16480"/>
        <dbReference type="ChEBI" id="CHEBI:17632"/>
        <dbReference type="ChEBI" id="CHEBI:57540"/>
        <dbReference type="ChEBI" id="CHEBI:57945"/>
        <dbReference type="EC" id="1.14.12.17"/>
    </reaction>
</comment>
<keyword evidence="9 23" id="KW-0561">Oxygen transport</keyword>
<feature type="domain" description="Globin" evidence="24">
    <location>
        <begin position="2"/>
        <end position="139"/>
    </location>
</feature>
<dbReference type="Pfam" id="PF00970">
    <property type="entry name" value="FAD_binding_6"/>
    <property type="match status" value="1"/>
</dbReference>
<comment type="function">
    <text evidence="17">Is involved in NO detoxification in an aerobic process, termed nitric oxide dioxygenase (NOD) reaction that utilizes O(2) and NAD(P)H to convert NO to nitrate, which protects the bacterium from various noxious nitrogen compounds. Therefore, plays a central role in the inducible response to nitrosative stress.</text>
</comment>
<evidence type="ECO:0000256" key="3">
    <source>
        <dbReference type="ARBA" id="ARBA00006401"/>
    </source>
</evidence>
<protein>
    <recommendedName>
        <fullName evidence="6">Flavohemoprotein</fullName>
        <ecNumber evidence="5">1.14.12.17</ecNumber>
    </recommendedName>
    <alternativeName>
        <fullName evidence="19">Flavohemoglobin</fullName>
    </alternativeName>
    <alternativeName>
        <fullName evidence="18">Hemoglobin-like protein</fullName>
    </alternativeName>
    <alternativeName>
        <fullName evidence="20">Nitric oxide dioxygenase</fullName>
    </alternativeName>
</protein>
<dbReference type="CDD" id="cd14779">
    <property type="entry name" value="FHP_Ae-globin-like"/>
    <property type="match status" value="1"/>
</dbReference>
<dbReference type="InterPro" id="IPR039261">
    <property type="entry name" value="FNR_nucleotide-bd"/>
</dbReference>
<dbReference type="EMBL" id="MLAE01000032">
    <property type="protein sequence ID" value="OOF77946.1"/>
    <property type="molecule type" value="Genomic_DNA"/>
</dbReference>
<keyword evidence="16" id="KW-0520">NAD</keyword>
<dbReference type="InterPro" id="IPR009050">
    <property type="entry name" value="Globin-like_sf"/>
</dbReference>
<dbReference type="InterPro" id="IPR000971">
    <property type="entry name" value="Globin"/>
</dbReference>
<evidence type="ECO:0000256" key="4">
    <source>
        <dbReference type="ARBA" id="ARBA00008414"/>
    </source>
</evidence>
<comment type="cofactor">
    <cofactor evidence="1">
        <name>heme b</name>
        <dbReference type="ChEBI" id="CHEBI:60344"/>
    </cofactor>
</comment>
<dbReference type="RefSeq" id="WP_077586941.1">
    <property type="nucleotide sequence ID" value="NZ_MLAE01000032.1"/>
</dbReference>
<organism evidence="26 27">
    <name type="scientific">Rodentibacter caecimuris</name>
    <dbReference type="NCBI Taxonomy" id="1796644"/>
    <lineage>
        <taxon>Bacteria</taxon>
        <taxon>Pseudomonadati</taxon>
        <taxon>Pseudomonadota</taxon>
        <taxon>Gammaproteobacteria</taxon>
        <taxon>Pasteurellales</taxon>
        <taxon>Pasteurellaceae</taxon>
        <taxon>Rodentibacter</taxon>
    </lineage>
</organism>
<dbReference type="Pfam" id="PF00042">
    <property type="entry name" value="Globin"/>
    <property type="match status" value="1"/>
</dbReference>
<dbReference type="InterPro" id="IPR017938">
    <property type="entry name" value="Riboflavin_synthase-like_b-brl"/>
</dbReference>
<dbReference type="CDD" id="cd06184">
    <property type="entry name" value="flavohem_like_fad_nad_binding"/>
    <property type="match status" value="1"/>
</dbReference>
<dbReference type="GO" id="GO:0046872">
    <property type="term" value="F:metal ion binding"/>
    <property type="evidence" value="ECO:0007669"/>
    <property type="project" value="UniProtKB-KW"/>
</dbReference>
<comment type="caution">
    <text evidence="26">The sequence shown here is derived from an EMBL/GenBank/DDBJ whole genome shotgun (WGS) entry which is preliminary data.</text>
</comment>
<comment type="catalytic activity">
    <reaction evidence="22">
        <text>2 nitric oxide + NADPH + 2 O2 = 2 nitrate + NADP(+) + H(+)</text>
        <dbReference type="Rhea" id="RHEA:19465"/>
        <dbReference type="ChEBI" id="CHEBI:15378"/>
        <dbReference type="ChEBI" id="CHEBI:15379"/>
        <dbReference type="ChEBI" id="CHEBI:16480"/>
        <dbReference type="ChEBI" id="CHEBI:17632"/>
        <dbReference type="ChEBI" id="CHEBI:57783"/>
        <dbReference type="ChEBI" id="CHEBI:58349"/>
        <dbReference type="EC" id="1.14.12.17"/>
    </reaction>
</comment>
<dbReference type="PANTHER" id="PTHR43396:SF9">
    <property type="entry name" value="NITRIC OXIDE DIOXYGENASE"/>
    <property type="match status" value="1"/>
</dbReference>
<dbReference type="GO" id="GO:0046210">
    <property type="term" value="P:nitric oxide catabolic process"/>
    <property type="evidence" value="ECO:0007669"/>
    <property type="project" value="TreeGrafter"/>
</dbReference>
<sequence length="400" mass="43794">MALTAQQIELVKATVPVLKESGVALTSHFYQRMLGNNPHLKEVFNLGHQRSGAQARSLAGAVLAYAENIENPMVLAPAVELMAHKHVSLEIQAPDYAIVGENLLHSISEVLNIPMTDPLIEAWAAAYGQLADLLIATEKAIYDEHAQTQGSWLGWRKFKIAKKVKESSEITSFYLTPSDNGELPQYNAGQYVSVRVFVDELGLKQPRQYTLSDSPKADHLRISVKREDPKGEFTGGWVSNVLHSLNEGDEIDVTAPTGNFFLINPEHKNVFISGGVGLTPMVAMLNQIVEAGIPQPVSFIHACRNANVHAMKQHIESVKAQHSNVKTFVAYETANEGEADVIGRLDLNAVPVEMLPKDADYYLCGPIAFMQAQYQALVGLGVLAENIHLEAFNTGGVHLK</sequence>
<dbReference type="PRINTS" id="PR00410">
    <property type="entry name" value="PHEHYDRXLASE"/>
</dbReference>
<dbReference type="FunFam" id="1.10.490.10:FF:000003">
    <property type="entry name" value="Flavohemoprotein"/>
    <property type="match status" value="1"/>
</dbReference>
<evidence type="ECO:0000256" key="16">
    <source>
        <dbReference type="ARBA" id="ARBA00023027"/>
    </source>
</evidence>
<dbReference type="FunFam" id="2.40.30.10:FF:000034">
    <property type="entry name" value="Flavohemoprotein"/>
    <property type="match status" value="1"/>
</dbReference>
<dbReference type="GO" id="GO:0020037">
    <property type="term" value="F:heme binding"/>
    <property type="evidence" value="ECO:0007669"/>
    <property type="project" value="InterPro"/>
</dbReference>
<keyword evidence="13" id="KW-0521">NADP</keyword>
<dbReference type="InterPro" id="IPR012292">
    <property type="entry name" value="Globin/Proto"/>
</dbReference>
<dbReference type="InterPro" id="IPR008333">
    <property type="entry name" value="Cbr1-like_FAD-bd_dom"/>
</dbReference>
<dbReference type="Gene3D" id="3.40.50.80">
    <property type="entry name" value="Nucleotide-binding domain of ferredoxin-NADP reductase (FNR) module"/>
    <property type="match status" value="1"/>
</dbReference>
<dbReference type="SUPFAM" id="SSF52343">
    <property type="entry name" value="Ferredoxin reductase-like, C-terminal NADP-linked domain"/>
    <property type="match status" value="1"/>
</dbReference>
<evidence type="ECO:0000313" key="26">
    <source>
        <dbReference type="EMBL" id="OOF77946.1"/>
    </source>
</evidence>
<keyword evidence="14" id="KW-0560">Oxidoreductase</keyword>
<keyword evidence="23" id="KW-0813">Transport</keyword>
<feature type="domain" description="FAD-binding FR-type" evidence="25">
    <location>
        <begin position="153"/>
        <end position="263"/>
    </location>
</feature>
<keyword evidence="15" id="KW-0408">Iron</keyword>
<comment type="cofactor">
    <cofactor evidence="2">
        <name>FAD</name>
        <dbReference type="ChEBI" id="CHEBI:57692"/>
    </cofactor>
</comment>
<evidence type="ECO:0000256" key="9">
    <source>
        <dbReference type="ARBA" id="ARBA00022621"/>
    </source>
</evidence>
<evidence type="ECO:0000256" key="5">
    <source>
        <dbReference type="ARBA" id="ARBA00012229"/>
    </source>
</evidence>
<comment type="similarity">
    <text evidence="3">In the C-terminal section; belongs to the flavoprotein pyridine nucleotide cytochrome reductase family.</text>
</comment>
<dbReference type="FunFam" id="3.40.50.80:FF:000010">
    <property type="entry name" value="Flavohemoprotein"/>
    <property type="match status" value="1"/>
</dbReference>
<dbReference type="GO" id="GO:0071500">
    <property type="term" value="P:cellular response to nitrosative stress"/>
    <property type="evidence" value="ECO:0007669"/>
    <property type="project" value="TreeGrafter"/>
</dbReference>
<keyword evidence="8 23" id="KW-0349">Heme</keyword>
<proteinExistence type="inferred from homology"/>
<dbReference type="GO" id="GO:0019825">
    <property type="term" value="F:oxygen binding"/>
    <property type="evidence" value="ECO:0007669"/>
    <property type="project" value="InterPro"/>
</dbReference>
<dbReference type="EC" id="1.14.12.17" evidence="5"/>
<dbReference type="NCBIfam" id="NF009805">
    <property type="entry name" value="PRK13289.1"/>
    <property type="match status" value="1"/>
</dbReference>
<dbReference type="PROSITE" id="PS01033">
    <property type="entry name" value="GLOBIN"/>
    <property type="match status" value="1"/>
</dbReference>
<evidence type="ECO:0000256" key="23">
    <source>
        <dbReference type="RuleBase" id="RU000356"/>
    </source>
</evidence>
<evidence type="ECO:0000256" key="12">
    <source>
        <dbReference type="ARBA" id="ARBA00022827"/>
    </source>
</evidence>
<comment type="similarity">
    <text evidence="4">Belongs to the globin family. Two-domain flavohemoproteins subfamily.</text>
</comment>
<evidence type="ECO:0000259" key="24">
    <source>
        <dbReference type="PROSITE" id="PS01033"/>
    </source>
</evidence>
<evidence type="ECO:0000256" key="17">
    <source>
        <dbReference type="ARBA" id="ARBA00025094"/>
    </source>
</evidence>
<evidence type="ECO:0000256" key="7">
    <source>
        <dbReference type="ARBA" id="ARBA00022575"/>
    </source>
</evidence>
<evidence type="ECO:0000256" key="10">
    <source>
        <dbReference type="ARBA" id="ARBA00022630"/>
    </source>
</evidence>
<keyword evidence="26" id="KW-0223">Dioxygenase</keyword>
<evidence type="ECO:0000256" key="22">
    <source>
        <dbReference type="ARBA" id="ARBA00049433"/>
    </source>
</evidence>
<evidence type="ECO:0000256" key="20">
    <source>
        <dbReference type="ARBA" id="ARBA00033187"/>
    </source>
</evidence>
<evidence type="ECO:0000256" key="21">
    <source>
        <dbReference type="ARBA" id="ARBA00048649"/>
    </source>
</evidence>
<dbReference type="Gene3D" id="2.40.30.10">
    <property type="entry name" value="Translation factors"/>
    <property type="match status" value="1"/>
</dbReference>
<evidence type="ECO:0000259" key="25">
    <source>
        <dbReference type="PROSITE" id="PS51384"/>
    </source>
</evidence>
<evidence type="ECO:0000256" key="14">
    <source>
        <dbReference type="ARBA" id="ARBA00023002"/>
    </source>
</evidence>
<evidence type="ECO:0000256" key="15">
    <source>
        <dbReference type="ARBA" id="ARBA00023004"/>
    </source>
</evidence>
<evidence type="ECO:0000256" key="19">
    <source>
        <dbReference type="ARBA" id="ARBA00030929"/>
    </source>
</evidence>
<keyword evidence="10" id="KW-0285">Flavoprotein</keyword>
<dbReference type="GO" id="GO:0071949">
    <property type="term" value="F:FAD binding"/>
    <property type="evidence" value="ECO:0007669"/>
    <property type="project" value="TreeGrafter"/>
</dbReference>
<evidence type="ECO:0000313" key="27">
    <source>
        <dbReference type="Proteomes" id="UP000189114"/>
    </source>
</evidence>
<gene>
    <name evidence="26" type="ORF">BKG96_07300</name>
</gene>
<keyword evidence="12" id="KW-0274">FAD</keyword>
<evidence type="ECO:0000256" key="2">
    <source>
        <dbReference type="ARBA" id="ARBA00001974"/>
    </source>
</evidence>
<dbReference type="Pfam" id="PF00175">
    <property type="entry name" value="NAD_binding_1"/>
    <property type="match status" value="1"/>
</dbReference>
<dbReference type="AlphaFoldDB" id="A0A1V3KK05"/>
<reference evidence="27" key="1">
    <citation type="submission" date="2016-10" db="EMBL/GenBank/DDBJ databases">
        <title>Rodentibacter gen. nov. and new species.</title>
        <authorList>
            <person name="Christensen H."/>
        </authorList>
    </citation>
    <scope>NUCLEOTIDE SEQUENCE [LARGE SCALE GENOMIC DNA]</scope>
    <source>
        <strain evidence="27">Ppn152</strain>
    </source>
</reference>
<evidence type="ECO:0000256" key="1">
    <source>
        <dbReference type="ARBA" id="ARBA00001970"/>
    </source>
</evidence>
<dbReference type="GO" id="GO:0009636">
    <property type="term" value="P:response to toxic substance"/>
    <property type="evidence" value="ECO:0007669"/>
    <property type="project" value="UniProtKB-KW"/>
</dbReference>
<evidence type="ECO:0000256" key="13">
    <source>
        <dbReference type="ARBA" id="ARBA00022857"/>
    </source>
</evidence>
<dbReference type="GO" id="GO:0008941">
    <property type="term" value="F:nitric oxide dioxygenase NAD(P)H activity"/>
    <property type="evidence" value="ECO:0007669"/>
    <property type="project" value="UniProtKB-EC"/>
</dbReference>
<dbReference type="InterPro" id="IPR001433">
    <property type="entry name" value="OxRdtase_FAD/NAD-bd"/>
</dbReference>
<keyword evidence="7" id="KW-0216">Detoxification</keyword>
<dbReference type="Gene3D" id="1.10.490.10">
    <property type="entry name" value="Globins"/>
    <property type="match status" value="1"/>
</dbReference>
<dbReference type="SUPFAM" id="SSF63380">
    <property type="entry name" value="Riboflavin synthase domain-like"/>
    <property type="match status" value="1"/>
</dbReference>
<dbReference type="PANTHER" id="PTHR43396">
    <property type="entry name" value="FLAVOHEMOPROTEIN"/>
    <property type="match status" value="1"/>
</dbReference>
<evidence type="ECO:0000256" key="6">
    <source>
        <dbReference type="ARBA" id="ARBA00014637"/>
    </source>
</evidence>